<organism evidence="1 2">
    <name type="scientific">Cichorium intybus</name>
    <name type="common">Chicory</name>
    <dbReference type="NCBI Taxonomy" id="13427"/>
    <lineage>
        <taxon>Eukaryota</taxon>
        <taxon>Viridiplantae</taxon>
        <taxon>Streptophyta</taxon>
        <taxon>Embryophyta</taxon>
        <taxon>Tracheophyta</taxon>
        <taxon>Spermatophyta</taxon>
        <taxon>Magnoliopsida</taxon>
        <taxon>eudicotyledons</taxon>
        <taxon>Gunneridae</taxon>
        <taxon>Pentapetalae</taxon>
        <taxon>asterids</taxon>
        <taxon>campanulids</taxon>
        <taxon>Asterales</taxon>
        <taxon>Asteraceae</taxon>
        <taxon>Cichorioideae</taxon>
        <taxon>Cichorieae</taxon>
        <taxon>Cichoriinae</taxon>
        <taxon>Cichorium</taxon>
    </lineage>
</organism>
<sequence length="165" mass="18618">MDQLMGYWFSSKAEEINNVGKDINNAPKKMGKGAKKMVQAATEKKQKPLTEVLKEYNLPGGLFPNDVKKYELDEETKKLTVTLKSICEVTYRDSSILRFAASVTGHLEKGKLSDIEGLKTKGMLWVKVTCVVREDLKLHFTAGLGKTRETKVYEMVRDAIPVDKF</sequence>
<keyword evidence="2" id="KW-1185">Reference proteome</keyword>
<evidence type="ECO:0000313" key="1">
    <source>
        <dbReference type="EMBL" id="KAI3788694.1"/>
    </source>
</evidence>
<reference evidence="1 2" key="2">
    <citation type="journal article" date="2022" name="Mol. Ecol. Resour.">
        <title>The genomes of chicory, endive, great burdock and yacon provide insights into Asteraceae paleo-polyploidization history and plant inulin production.</title>
        <authorList>
            <person name="Fan W."/>
            <person name="Wang S."/>
            <person name="Wang H."/>
            <person name="Wang A."/>
            <person name="Jiang F."/>
            <person name="Liu H."/>
            <person name="Zhao H."/>
            <person name="Xu D."/>
            <person name="Zhang Y."/>
        </authorList>
    </citation>
    <scope>NUCLEOTIDE SEQUENCE [LARGE SCALE GENOMIC DNA]</scope>
    <source>
        <strain evidence="2">cv. Punajuju</strain>
        <tissue evidence="1">Leaves</tissue>
    </source>
</reference>
<name>A0ACB9GYN2_CICIN</name>
<proteinExistence type="predicted"/>
<comment type="caution">
    <text evidence="1">The sequence shown here is derived from an EMBL/GenBank/DDBJ whole genome shotgun (WGS) entry which is preliminary data.</text>
</comment>
<dbReference type="Proteomes" id="UP001055811">
    <property type="component" value="Linkage Group LG01"/>
</dbReference>
<accession>A0ACB9GYN2</accession>
<evidence type="ECO:0000313" key="2">
    <source>
        <dbReference type="Proteomes" id="UP001055811"/>
    </source>
</evidence>
<dbReference type="EMBL" id="CM042009">
    <property type="protein sequence ID" value="KAI3788694.1"/>
    <property type="molecule type" value="Genomic_DNA"/>
</dbReference>
<reference evidence="2" key="1">
    <citation type="journal article" date="2022" name="Mol. Ecol. Resour.">
        <title>The genomes of chicory, endive, great burdock and yacon provide insights into Asteraceae palaeo-polyploidization history and plant inulin production.</title>
        <authorList>
            <person name="Fan W."/>
            <person name="Wang S."/>
            <person name="Wang H."/>
            <person name="Wang A."/>
            <person name="Jiang F."/>
            <person name="Liu H."/>
            <person name="Zhao H."/>
            <person name="Xu D."/>
            <person name="Zhang Y."/>
        </authorList>
    </citation>
    <scope>NUCLEOTIDE SEQUENCE [LARGE SCALE GENOMIC DNA]</scope>
    <source>
        <strain evidence="2">cv. Punajuju</strain>
    </source>
</reference>
<protein>
    <submittedName>
        <fullName evidence="1">Uncharacterized protein</fullName>
    </submittedName>
</protein>
<gene>
    <name evidence="1" type="ORF">L2E82_01467</name>
</gene>